<dbReference type="Pfam" id="PF12833">
    <property type="entry name" value="HTH_18"/>
    <property type="match status" value="1"/>
</dbReference>
<evidence type="ECO:0000256" key="1">
    <source>
        <dbReference type="ARBA" id="ARBA00011245"/>
    </source>
</evidence>
<evidence type="ECO:0000313" key="10">
    <source>
        <dbReference type="EMBL" id="KMK12212.1"/>
    </source>
</evidence>
<organism evidence="10 11">
    <name type="scientific">Pluralibacter gergoviae</name>
    <name type="common">Enterobacter gergoviae</name>
    <dbReference type="NCBI Taxonomy" id="61647"/>
    <lineage>
        <taxon>Bacteria</taxon>
        <taxon>Pseudomonadati</taxon>
        <taxon>Pseudomonadota</taxon>
        <taxon>Gammaproteobacteria</taxon>
        <taxon>Enterobacterales</taxon>
        <taxon>Enterobacteriaceae</taxon>
        <taxon>Pluralibacter</taxon>
    </lineage>
</organism>
<dbReference type="PANTHER" id="PTHR47504:SF4">
    <property type="entry name" value="MULTIPLE ANTIBIOTIC RESISTANCE PROTEIN MARA"/>
    <property type="match status" value="1"/>
</dbReference>
<accession>A0A0J5NV10</accession>
<name>A0A0J5NV10_PLUGE</name>
<evidence type="ECO:0000313" key="11">
    <source>
        <dbReference type="Proteomes" id="UP000036196"/>
    </source>
</evidence>
<dbReference type="EMBL" id="LDZF01000020">
    <property type="protein sequence ID" value="KMK12212.1"/>
    <property type="molecule type" value="Genomic_DNA"/>
</dbReference>
<evidence type="ECO:0000256" key="8">
    <source>
        <dbReference type="ARBA" id="ARBA00040917"/>
    </source>
</evidence>
<dbReference type="Gene3D" id="1.10.10.60">
    <property type="entry name" value="Homeodomain-like"/>
    <property type="match status" value="2"/>
</dbReference>
<comment type="caution">
    <text evidence="10">The sequence shown here is derived from an EMBL/GenBank/DDBJ whole genome shotgun (WGS) entry which is preliminary data.</text>
</comment>
<dbReference type="InterPro" id="IPR018062">
    <property type="entry name" value="HTH_AraC-typ_CS"/>
</dbReference>
<dbReference type="GO" id="GO:0043565">
    <property type="term" value="F:sequence-specific DNA binding"/>
    <property type="evidence" value="ECO:0007669"/>
    <property type="project" value="InterPro"/>
</dbReference>
<evidence type="ECO:0000256" key="7">
    <source>
        <dbReference type="ARBA" id="ARBA00023251"/>
    </source>
</evidence>
<comment type="subunit">
    <text evidence="1">Monomer.</text>
</comment>
<evidence type="ECO:0000256" key="3">
    <source>
        <dbReference type="ARBA" id="ARBA00023015"/>
    </source>
</evidence>
<dbReference type="InterPro" id="IPR058144">
    <property type="entry name" value="MarA"/>
</dbReference>
<dbReference type="GO" id="GO:0046677">
    <property type="term" value="P:response to antibiotic"/>
    <property type="evidence" value="ECO:0007669"/>
    <property type="project" value="UniProtKB-KW"/>
</dbReference>
<keyword evidence="6" id="KW-0804">Transcription</keyword>
<dbReference type="RefSeq" id="WP_048279954.1">
    <property type="nucleotide sequence ID" value="NZ_LDZF01000020.1"/>
</dbReference>
<dbReference type="GO" id="GO:0003700">
    <property type="term" value="F:DNA-binding transcription factor activity"/>
    <property type="evidence" value="ECO:0007669"/>
    <property type="project" value="InterPro"/>
</dbReference>
<dbReference type="InterPro" id="IPR050959">
    <property type="entry name" value="MarA-like"/>
</dbReference>
<dbReference type="STRING" id="61647.LG71_16215"/>
<dbReference type="eggNOG" id="COG2207">
    <property type="taxonomic scope" value="Bacteria"/>
</dbReference>
<dbReference type="InterPro" id="IPR018060">
    <property type="entry name" value="HTH_AraC"/>
</dbReference>
<dbReference type="Proteomes" id="UP000036196">
    <property type="component" value="Unassembled WGS sequence"/>
</dbReference>
<keyword evidence="5" id="KW-0010">Activator</keyword>
<proteinExistence type="predicted"/>
<keyword evidence="11" id="KW-1185">Reference proteome</keyword>
<dbReference type="SUPFAM" id="SSF46689">
    <property type="entry name" value="Homeodomain-like"/>
    <property type="match status" value="2"/>
</dbReference>
<keyword evidence="7" id="KW-0046">Antibiotic resistance</keyword>
<gene>
    <name evidence="10" type="ORF">ABW06_17665</name>
</gene>
<evidence type="ECO:0000256" key="2">
    <source>
        <dbReference type="ARBA" id="ARBA00022737"/>
    </source>
</evidence>
<dbReference type="AlphaFoldDB" id="A0A0J5NV10"/>
<evidence type="ECO:0000256" key="6">
    <source>
        <dbReference type="ARBA" id="ARBA00023163"/>
    </source>
</evidence>
<dbReference type="SMART" id="SM00342">
    <property type="entry name" value="HTH_ARAC"/>
    <property type="match status" value="1"/>
</dbReference>
<keyword evidence="2" id="KW-0677">Repeat</keyword>
<keyword evidence="3" id="KW-0805">Transcription regulation</keyword>
<dbReference type="NCBIfam" id="NF008564">
    <property type="entry name" value="PRK11511.1"/>
    <property type="match status" value="1"/>
</dbReference>
<feature type="domain" description="HTH araC/xylS-type" evidence="9">
    <location>
        <begin position="12"/>
        <end position="110"/>
    </location>
</feature>
<dbReference type="PROSITE" id="PS00041">
    <property type="entry name" value="HTH_ARAC_FAMILY_1"/>
    <property type="match status" value="1"/>
</dbReference>
<evidence type="ECO:0000256" key="5">
    <source>
        <dbReference type="ARBA" id="ARBA00023159"/>
    </source>
</evidence>
<keyword evidence="4" id="KW-0238">DNA-binding</keyword>
<dbReference type="PANTHER" id="PTHR47504">
    <property type="entry name" value="RIGHT ORIGIN-BINDING PROTEIN"/>
    <property type="match status" value="1"/>
</dbReference>
<dbReference type="InterPro" id="IPR009057">
    <property type="entry name" value="Homeodomain-like_sf"/>
</dbReference>
<sequence length="131" mass="15487">MTRRNNDAITIHGVLKWIEDNLESSLSLDRVSERSGYSKWHLQRMFKKETGHSLGQYIRSRKLTEIARRLRHSDEPILCLAERFGFESQQTLTRTFRKHFDIPPHKYRCVSIPGCESRYLLPLNSGNHPRH</sequence>
<evidence type="ECO:0000256" key="4">
    <source>
        <dbReference type="ARBA" id="ARBA00023125"/>
    </source>
</evidence>
<dbReference type="PROSITE" id="PS01124">
    <property type="entry name" value="HTH_ARAC_FAMILY_2"/>
    <property type="match status" value="1"/>
</dbReference>
<reference evidence="10 11" key="1">
    <citation type="submission" date="2015-05" db="EMBL/GenBank/DDBJ databases">
        <title>Genome sequences of Pluralibacter gergoviae.</title>
        <authorList>
            <person name="Greninger A.L."/>
            <person name="Miller S."/>
        </authorList>
    </citation>
    <scope>NUCLEOTIDE SEQUENCE [LARGE SCALE GENOMIC DNA]</scope>
    <source>
        <strain evidence="10 11">JS81F13</strain>
    </source>
</reference>
<dbReference type="PATRIC" id="fig|61647.15.peg.2055"/>
<evidence type="ECO:0000259" key="9">
    <source>
        <dbReference type="PROSITE" id="PS01124"/>
    </source>
</evidence>
<protein>
    <recommendedName>
        <fullName evidence="8">Multiple antibiotic resistance protein MarA</fullName>
    </recommendedName>
</protein>